<proteinExistence type="predicted"/>
<evidence type="ECO:0000313" key="2">
    <source>
        <dbReference type="WBParaSite" id="JU765_v2.g1412.t1"/>
    </source>
</evidence>
<dbReference type="Proteomes" id="UP000887576">
    <property type="component" value="Unplaced"/>
</dbReference>
<dbReference type="WBParaSite" id="JU765_v2.g1412.t1">
    <property type="protein sequence ID" value="JU765_v2.g1412.t1"/>
    <property type="gene ID" value="JU765_v2.g1412"/>
</dbReference>
<accession>A0AC34Q8P4</accession>
<evidence type="ECO:0000313" key="1">
    <source>
        <dbReference type="Proteomes" id="UP000887576"/>
    </source>
</evidence>
<protein>
    <submittedName>
        <fullName evidence="2">Nephrin</fullName>
    </submittedName>
</protein>
<sequence length="1282" mass="142250">MRKILIFLLALITLINAKQGFRELPQNVSKVIGSDVILRCTGYPTGTEHDLHSQWRANTGALLGFKHSGTLPGYGGRYSYIRENPEELHLKIEKLELEDDGPFECQMVRRELGPIRASAYVNVIVPPDSVYFQNYQEGTALELQEDDTLNISCISPNAKPPPKLSWFLNGKLVTSQVMNWEEYNPNKTVVAFTTMTLRPTKSEHNKMLTCEALHEETGTRLRTSVTLHVLYSSERPKIDVVGGISNIKAGQNVTLICSVKGGNPPPNLSWFLNDRPIGTLYSYDFSSQITRNEYSFIVEGSDNGAVYECRSSNRPNVPALRKSITLSVKFPPANVFLYGNSTIRRGEQMKLSCISSPSNPPSAITWTINDAPIKPQPQSDKRMTSGIATESNITIDSNLILSGQKEVVVVCNAANEEGATSQRHTIRVLIPPDQPFIYGTENGPMLEGQLLNLTCEASGGNPPAELFWFRGSEKKHSKHNHKNKLKWKQLRGAQAALTDGLSSSSVTIQLDRSMNNMPFKCEAENGAIDKPLTATKSINVLFPPRRLNLRPLDNDRQMTAGQQARLSCTVPSSNPPAEINWEFEGGSKKNGRIYTLLSNRTEHSQDYNGWQTQQIIAFIAEEDLDGTSVQCIASHPLWNDVIAADHKLSIFYPPRMETEGPISVDIEEGSSFQKNLSIIANPQISVWKWRKNGVMFDGTIGSIYARGSVIGGRSINSADSGIYTVLASNMLGTVNVSIKITVRYPARIIHITSPVIANVGEDVVLECEADGVPQVQGMVKWMRGDQMLKSVIKEQKRAVLRINASHETSGPYVCVAENGVGSANYSTAYLLVKRAPKILRNPGFNRAAGPIGGRAKVTCQATGVPDASFQWSIEGENNVIQYNSTKYLVHEMQLDYTNFESTLWIMDLNEMDYSRRIRCRASNQLGHDAIYITVSTPSAPDVPTQLEVLKVTNTTVTIGWMPGFDGGADQVFELRLRATGTTEMRSLNYSKPQAVISDLEPQKIYHVQIRAVNEHHRASEFSLPAIEIRTLSDNGIEVRPGTFVSDYSTFFVVIGACLVLLFCCNFCLCSFMKVRNRRKELLKKTEYARTTLMTSGDGTVRPVQTYGAVSGTPAMRRRPESSNTNRSELLNDRASEDDQSIRTMIEVSPNGCMQRYDPACVVDYDYNHELYTCLNRNLLDTHGVTYAAMPYPEPPRGEQIPYGNNYVPLEATDIFTYTNRHPDLIMGGPSGMSTLRRGSMNNNGANNNNPHHRHESPALSTFVPPGAVRTTTDPNAFNGDLV</sequence>
<organism evidence="1 2">
    <name type="scientific">Panagrolaimus sp. JU765</name>
    <dbReference type="NCBI Taxonomy" id="591449"/>
    <lineage>
        <taxon>Eukaryota</taxon>
        <taxon>Metazoa</taxon>
        <taxon>Ecdysozoa</taxon>
        <taxon>Nematoda</taxon>
        <taxon>Chromadorea</taxon>
        <taxon>Rhabditida</taxon>
        <taxon>Tylenchina</taxon>
        <taxon>Panagrolaimomorpha</taxon>
        <taxon>Panagrolaimoidea</taxon>
        <taxon>Panagrolaimidae</taxon>
        <taxon>Panagrolaimus</taxon>
    </lineage>
</organism>
<reference evidence="2" key="1">
    <citation type="submission" date="2022-11" db="UniProtKB">
        <authorList>
            <consortium name="WormBaseParasite"/>
        </authorList>
    </citation>
    <scope>IDENTIFICATION</scope>
</reference>
<name>A0AC34Q8P4_9BILA</name>